<name>A0A087S123_9ARCH</name>
<sequence length="102" mass="11769">MIQLSKGLSSKYVNVNILIQLRLANVGITLDSRNNLIERKNEYQLTYSEFIERLCVLYDYCKENHKPTFELLFLDPKKEKEEITSSLPNGFVIPEDAGVITT</sequence>
<proteinExistence type="predicted"/>
<keyword evidence="2" id="KW-1185">Reference proteome</keyword>
<reference evidence="1 2" key="1">
    <citation type="submission" date="2014-06" db="EMBL/GenBank/DDBJ databases">
        <authorList>
            <person name="Ngugi D.K."/>
            <person name="Blom J."/>
            <person name="Alam I."/>
            <person name="Rashid M."/>
            <person name="Baalawi W."/>
            <person name="Zhang G."/>
            <person name="Hikmawan T."/>
            <person name="Guan Y."/>
            <person name="Antunes A."/>
            <person name="Siam R."/>
            <person name="El-Dorry H."/>
            <person name="Bajic V."/>
            <person name="Stingl U."/>
        </authorList>
    </citation>
    <scope>NUCLEOTIDE SEQUENCE [LARGE SCALE GENOMIC DNA]</scope>
    <source>
        <strain evidence="1">SCGC AAA799-P11</strain>
    </source>
</reference>
<dbReference type="AlphaFoldDB" id="A0A087S123"/>
<comment type="caution">
    <text evidence="1">The sequence shown here is derived from an EMBL/GenBank/DDBJ whole genome shotgun (WGS) entry which is preliminary data.</text>
</comment>
<evidence type="ECO:0000313" key="1">
    <source>
        <dbReference type="EMBL" id="KFM19427.1"/>
    </source>
</evidence>
<organism evidence="1 2">
    <name type="scientific">Marine Group I thaumarchaeote SCGC AAA799-P11</name>
    <dbReference type="NCBI Taxonomy" id="1502295"/>
    <lineage>
        <taxon>Archaea</taxon>
        <taxon>Nitrososphaerota</taxon>
        <taxon>Marine Group I</taxon>
    </lineage>
</organism>
<evidence type="ECO:0000313" key="2">
    <source>
        <dbReference type="Proteomes" id="UP000029387"/>
    </source>
</evidence>
<accession>A0A087S123</accession>
<dbReference type="EMBL" id="JOSZ01000008">
    <property type="protein sequence ID" value="KFM19427.1"/>
    <property type="molecule type" value="Genomic_DNA"/>
</dbReference>
<gene>
    <name evidence="1" type="ORF">AAA799P11_00751</name>
</gene>
<protein>
    <submittedName>
        <fullName evidence="1">Uncharacterized protein</fullName>
    </submittedName>
</protein>
<dbReference type="Proteomes" id="UP000029387">
    <property type="component" value="Unassembled WGS sequence"/>
</dbReference>